<evidence type="ECO:0000313" key="2">
    <source>
        <dbReference type="EMBL" id="OEU14688.1"/>
    </source>
</evidence>
<protein>
    <recommendedName>
        <fullName evidence="4">S-adenosyl-L-methionine-dependent methyltransferase</fullName>
    </recommendedName>
</protein>
<feature type="compositionally biased region" description="Acidic residues" evidence="1">
    <location>
        <begin position="1"/>
        <end position="11"/>
    </location>
</feature>
<proteinExistence type="predicted"/>
<dbReference type="InterPro" id="IPR019410">
    <property type="entry name" value="Methyltransf_16"/>
</dbReference>
<reference evidence="2 3" key="1">
    <citation type="submission" date="2016-09" db="EMBL/GenBank/DDBJ databases">
        <title>Extensive genetic diversity and differential bi-allelic expression allows diatom success in the polar Southern Ocean.</title>
        <authorList>
            <consortium name="DOE Joint Genome Institute"/>
            <person name="Mock T."/>
            <person name="Otillar R.P."/>
            <person name="Strauss J."/>
            <person name="Dupont C."/>
            <person name="Frickenhaus S."/>
            <person name="Maumus F."/>
            <person name="Mcmullan M."/>
            <person name="Sanges R."/>
            <person name="Schmutz J."/>
            <person name="Toseland A."/>
            <person name="Valas R."/>
            <person name="Veluchamy A."/>
            <person name="Ward B.J."/>
            <person name="Allen A."/>
            <person name="Barry K."/>
            <person name="Falciatore A."/>
            <person name="Ferrante M."/>
            <person name="Fortunato A.E."/>
            <person name="Gloeckner G."/>
            <person name="Gruber A."/>
            <person name="Hipkin R."/>
            <person name="Janech M."/>
            <person name="Kroth P."/>
            <person name="Leese F."/>
            <person name="Lindquist E."/>
            <person name="Lyon B.R."/>
            <person name="Martin J."/>
            <person name="Mayer C."/>
            <person name="Parker M."/>
            <person name="Quesneville H."/>
            <person name="Raymond J."/>
            <person name="Uhlig C."/>
            <person name="Valentin K.U."/>
            <person name="Worden A.Z."/>
            <person name="Armbrust E.V."/>
            <person name="Bowler C."/>
            <person name="Green B."/>
            <person name="Moulton V."/>
            <person name="Van Oosterhout C."/>
            <person name="Grigoriev I."/>
        </authorList>
    </citation>
    <scope>NUCLEOTIDE SEQUENCE [LARGE SCALE GENOMIC DNA]</scope>
    <source>
        <strain evidence="2 3">CCMP1102</strain>
    </source>
</reference>
<dbReference type="InParanoid" id="A0A1E7F938"/>
<gene>
    <name evidence="2" type="ORF">FRACYDRAFT_188141</name>
</gene>
<organism evidence="2 3">
    <name type="scientific">Fragilariopsis cylindrus CCMP1102</name>
    <dbReference type="NCBI Taxonomy" id="635003"/>
    <lineage>
        <taxon>Eukaryota</taxon>
        <taxon>Sar</taxon>
        <taxon>Stramenopiles</taxon>
        <taxon>Ochrophyta</taxon>
        <taxon>Bacillariophyta</taxon>
        <taxon>Bacillariophyceae</taxon>
        <taxon>Bacillariophycidae</taxon>
        <taxon>Bacillariales</taxon>
        <taxon>Bacillariaceae</taxon>
        <taxon>Fragilariopsis</taxon>
    </lineage>
</organism>
<dbReference type="InterPro" id="IPR029063">
    <property type="entry name" value="SAM-dependent_MTases_sf"/>
</dbReference>
<keyword evidence="3" id="KW-1185">Reference proteome</keyword>
<feature type="compositionally biased region" description="Acidic residues" evidence="1">
    <location>
        <begin position="283"/>
        <end position="297"/>
    </location>
</feature>
<sequence length="321" mass="36059">MTVTTNEEDTQWTDASIRWPDDEVVSANQKLDPAREGESDDDDEEENGTFDIFADQDPHEIFSFRFDVTEVTNSSTTTTTNNKILLNIHGYKTGSDEVWQSTGLTLWKASKYLCHYMCANADELRQGTRILELGAGLGLNGILAHRLAPDSIVVVTDGDSDAMTLLRKNIAVNRLVGSDKNGENSTIYPKQLIWGLDQSKKFLNESSSSSSSSKFSVIIASDVIYASVVIDPLWETIRTLLTDDGVFWMAFAKRKVPVTIDFVLQKAREYGFCYELVEKSNERDDEEEEGNNDDNIDENNSKIDNDGEAGPVFIYVFRWDV</sequence>
<dbReference type="PANTHER" id="PTHR14614">
    <property type="entry name" value="HEPATOCELLULAR CARCINOMA-ASSOCIATED ANTIGEN"/>
    <property type="match status" value="1"/>
</dbReference>
<dbReference type="PANTHER" id="PTHR14614:SF132">
    <property type="entry name" value="PROTEIN-LYSINE METHYLTRANSFERASE C42C1.13"/>
    <property type="match status" value="1"/>
</dbReference>
<dbReference type="Gene3D" id="3.40.50.150">
    <property type="entry name" value="Vaccinia Virus protein VP39"/>
    <property type="match status" value="1"/>
</dbReference>
<dbReference type="OrthoDB" id="46564at2759"/>
<dbReference type="KEGG" id="fcy:FRACYDRAFT_188141"/>
<name>A0A1E7F938_9STRA</name>
<evidence type="ECO:0000256" key="1">
    <source>
        <dbReference type="SAM" id="MobiDB-lite"/>
    </source>
</evidence>
<evidence type="ECO:0008006" key="4">
    <source>
        <dbReference type="Google" id="ProtNLM"/>
    </source>
</evidence>
<dbReference type="Proteomes" id="UP000095751">
    <property type="component" value="Unassembled WGS sequence"/>
</dbReference>
<dbReference type="Pfam" id="PF10294">
    <property type="entry name" value="Methyltransf_16"/>
    <property type="match status" value="1"/>
</dbReference>
<accession>A0A1E7F938</accession>
<dbReference type="SUPFAM" id="SSF53335">
    <property type="entry name" value="S-adenosyl-L-methionine-dependent methyltransferases"/>
    <property type="match status" value="1"/>
</dbReference>
<evidence type="ECO:0000313" key="3">
    <source>
        <dbReference type="Proteomes" id="UP000095751"/>
    </source>
</evidence>
<feature type="region of interest" description="Disordered" evidence="1">
    <location>
        <begin position="281"/>
        <end position="305"/>
    </location>
</feature>
<dbReference type="EMBL" id="KV784360">
    <property type="protein sequence ID" value="OEU14688.1"/>
    <property type="molecule type" value="Genomic_DNA"/>
</dbReference>
<dbReference type="AlphaFoldDB" id="A0A1E7F938"/>
<feature type="region of interest" description="Disordered" evidence="1">
    <location>
        <begin position="1"/>
        <end position="52"/>
    </location>
</feature>
<feature type="compositionally biased region" description="Acidic residues" evidence="1">
    <location>
        <begin position="38"/>
        <end position="48"/>
    </location>
</feature>